<proteinExistence type="predicted"/>
<sequence length="209" mass="23096">MSINSQSALSVSAVVEKERWNRAYLDPTWRSTRFNGMPNGLLMETARCLRPGTALDMHMGEGRNALHLAALGWQVTGVDVADQALDYAQEQARQRNLSITAHAQDSHSYAWGHACWDLVVLCYTDEHDHAAHAAQALRPGGLVVFENFHADVNAALGLAPNQQIGFLSGELPDRYAAAGFDILRYEEPEAVADFSLETHRLVRLVACRQ</sequence>
<name>A0ABS0L4P6_9BACT</name>
<feature type="domain" description="Methyltransferase" evidence="4">
    <location>
        <begin position="55"/>
        <end position="141"/>
    </location>
</feature>
<evidence type="ECO:0000256" key="1">
    <source>
        <dbReference type="ARBA" id="ARBA00022603"/>
    </source>
</evidence>
<evidence type="ECO:0000256" key="3">
    <source>
        <dbReference type="ARBA" id="ARBA00022691"/>
    </source>
</evidence>
<protein>
    <submittedName>
        <fullName evidence="5">Methyltransferase domain-containing protein</fullName>
    </submittedName>
</protein>
<dbReference type="Pfam" id="PF13649">
    <property type="entry name" value="Methyltransf_25"/>
    <property type="match status" value="1"/>
</dbReference>
<dbReference type="PANTHER" id="PTHR43464:SF19">
    <property type="entry name" value="UBIQUINONE BIOSYNTHESIS O-METHYLTRANSFERASE, MITOCHONDRIAL"/>
    <property type="match status" value="1"/>
</dbReference>
<keyword evidence="2" id="KW-0808">Transferase</keyword>
<reference evidence="5 6" key="1">
    <citation type="submission" date="2020-11" db="EMBL/GenBank/DDBJ databases">
        <title>Hymenobacter sp.</title>
        <authorList>
            <person name="Kim M.K."/>
        </authorList>
    </citation>
    <scope>NUCLEOTIDE SEQUENCE [LARGE SCALE GENOMIC DNA]</scope>
    <source>
        <strain evidence="5 6">BT594</strain>
    </source>
</reference>
<dbReference type="InterPro" id="IPR041698">
    <property type="entry name" value="Methyltransf_25"/>
</dbReference>
<dbReference type="GO" id="GO:0008168">
    <property type="term" value="F:methyltransferase activity"/>
    <property type="evidence" value="ECO:0007669"/>
    <property type="project" value="UniProtKB-KW"/>
</dbReference>
<organism evidence="5 6">
    <name type="scientific">Hymenobacter guriensis</name>
    <dbReference type="NCBI Taxonomy" id="2793065"/>
    <lineage>
        <taxon>Bacteria</taxon>
        <taxon>Pseudomonadati</taxon>
        <taxon>Bacteroidota</taxon>
        <taxon>Cytophagia</taxon>
        <taxon>Cytophagales</taxon>
        <taxon>Hymenobacteraceae</taxon>
        <taxon>Hymenobacter</taxon>
    </lineage>
</organism>
<keyword evidence="1 5" id="KW-0489">Methyltransferase</keyword>
<dbReference type="Proteomes" id="UP000601099">
    <property type="component" value="Unassembled WGS sequence"/>
</dbReference>
<dbReference type="SUPFAM" id="SSF53335">
    <property type="entry name" value="S-adenosyl-L-methionine-dependent methyltransferases"/>
    <property type="match status" value="1"/>
</dbReference>
<keyword evidence="3" id="KW-0949">S-adenosyl-L-methionine</keyword>
<keyword evidence="6" id="KW-1185">Reference proteome</keyword>
<evidence type="ECO:0000313" key="5">
    <source>
        <dbReference type="EMBL" id="MBG8555115.1"/>
    </source>
</evidence>
<evidence type="ECO:0000256" key="2">
    <source>
        <dbReference type="ARBA" id="ARBA00022679"/>
    </source>
</evidence>
<dbReference type="PANTHER" id="PTHR43464">
    <property type="entry name" value="METHYLTRANSFERASE"/>
    <property type="match status" value="1"/>
</dbReference>
<dbReference type="EMBL" id="JADWYK010000010">
    <property type="protein sequence ID" value="MBG8555115.1"/>
    <property type="molecule type" value="Genomic_DNA"/>
</dbReference>
<dbReference type="InterPro" id="IPR029063">
    <property type="entry name" value="SAM-dependent_MTases_sf"/>
</dbReference>
<gene>
    <name evidence="5" type="ORF">I5L79_16300</name>
</gene>
<dbReference type="RefSeq" id="WP_196956134.1">
    <property type="nucleotide sequence ID" value="NZ_JADWYK010000010.1"/>
</dbReference>
<dbReference type="GO" id="GO:0032259">
    <property type="term" value="P:methylation"/>
    <property type="evidence" value="ECO:0007669"/>
    <property type="project" value="UniProtKB-KW"/>
</dbReference>
<evidence type="ECO:0000259" key="4">
    <source>
        <dbReference type="Pfam" id="PF13649"/>
    </source>
</evidence>
<dbReference type="Gene3D" id="3.40.50.150">
    <property type="entry name" value="Vaccinia Virus protein VP39"/>
    <property type="match status" value="1"/>
</dbReference>
<evidence type="ECO:0000313" key="6">
    <source>
        <dbReference type="Proteomes" id="UP000601099"/>
    </source>
</evidence>
<dbReference type="CDD" id="cd02440">
    <property type="entry name" value="AdoMet_MTases"/>
    <property type="match status" value="1"/>
</dbReference>
<accession>A0ABS0L4P6</accession>
<comment type="caution">
    <text evidence="5">The sequence shown here is derived from an EMBL/GenBank/DDBJ whole genome shotgun (WGS) entry which is preliminary data.</text>
</comment>